<dbReference type="Gene3D" id="3.30.420.40">
    <property type="match status" value="2"/>
</dbReference>
<feature type="compositionally biased region" description="Acidic residues" evidence="2">
    <location>
        <begin position="85"/>
        <end position="96"/>
    </location>
</feature>
<evidence type="ECO:0000313" key="3">
    <source>
        <dbReference type="EMBL" id="KAF7505847.1"/>
    </source>
</evidence>
<gene>
    <name evidence="3" type="ORF">GJ744_012469</name>
</gene>
<evidence type="ECO:0008006" key="5">
    <source>
        <dbReference type="Google" id="ProtNLM"/>
    </source>
</evidence>
<feature type="compositionally biased region" description="Basic and acidic residues" evidence="2">
    <location>
        <begin position="61"/>
        <end position="74"/>
    </location>
</feature>
<feature type="region of interest" description="Disordered" evidence="2">
    <location>
        <begin position="135"/>
        <end position="170"/>
    </location>
</feature>
<reference evidence="3" key="1">
    <citation type="submission" date="2020-02" db="EMBL/GenBank/DDBJ databases">
        <authorList>
            <person name="Palmer J.M."/>
        </authorList>
    </citation>
    <scope>NUCLEOTIDE SEQUENCE</scope>
    <source>
        <strain evidence="3">EPUS1.4</strain>
        <tissue evidence="3">Thallus</tissue>
    </source>
</reference>
<evidence type="ECO:0000256" key="1">
    <source>
        <dbReference type="RuleBase" id="RU000487"/>
    </source>
</evidence>
<dbReference type="OrthoDB" id="5572108at2759"/>
<dbReference type="Proteomes" id="UP000606974">
    <property type="component" value="Unassembled WGS sequence"/>
</dbReference>
<feature type="region of interest" description="Disordered" evidence="2">
    <location>
        <begin position="61"/>
        <end position="96"/>
    </location>
</feature>
<feature type="compositionally biased region" description="Basic and acidic residues" evidence="2">
    <location>
        <begin position="138"/>
        <end position="170"/>
    </location>
</feature>
<dbReference type="EMBL" id="JAACFV010000099">
    <property type="protein sequence ID" value="KAF7505847.1"/>
    <property type="molecule type" value="Genomic_DNA"/>
</dbReference>
<protein>
    <recommendedName>
        <fullName evidence="5">Actin-related protein 8</fullName>
    </recommendedName>
</protein>
<organism evidence="3 4">
    <name type="scientific">Endocarpon pusillum</name>
    <dbReference type="NCBI Taxonomy" id="364733"/>
    <lineage>
        <taxon>Eukaryota</taxon>
        <taxon>Fungi</taxon>
        <taxon>Dikarya</taxon>
        <taxon>Ascomycota</taxon>
        <taxon>Pezizomycotina</taxon>
        <taxon>Eurotiomycetes</taxon>
        <taxon>Chaetothyriomycetidae</taxon>
        <taxon>Verrucariales</taxon>
        <taxon>Verrucariaceae</taxon>
        <taxon>Endocarpon</taxon>
    </lineage>
</organism>
<dbReference type="InterPro" id="IPR043129">
    <property type="entry name" value="ATPase_NBD"/>
</dbReference>
<dbReference type="FunFam" id="3.30.420.40:FF:000232">
    <property type="entry name" value="Actin-related protein 8"/>
    <property type="match status" value="1"/>
</dbReference>
<dbReference type="SMART" id="SM00268">
    <property type="entry name" value="ACTIN"/>
    <property type="match status" value="1"/>
</dbReference>
<dbReference type="InterPro" id="IPR004000">
    <property type="entry name" value="Actin"/>
</dbReference>
<dbReference type="Gene3D" id="3.90.640.10">
    <property type="entry name" value="Actin, Chain A, domain 4"/>
    <property type="match status" value="1"/>
</dbReference>
<dbReference type="Pfam" id="PF00022">
    <property type="entry name" value="Actin"/>
    <property type="match status" value="2"/>
</dbReference>
<comment type="caution">
    <text evidence="3">The sequence shown here is derived from an EMBL/GenBank/DDBJ whole genome shotgun (WGS) entry which is preliminary data.</text>
</comment>
<keyword evidence="4" id="KW-1185">Reference proteome</keyword>
<evidence type="ECO:0000256" key="2">
    <source>
        <dbReference type="SAM" id="MobiDB-lite"/>
    </source>
</evidence>
<sequence>MVGKKSGKALLREEGLERTDNNMELTSWPAIAAINQKNYYTEYLKRDDQILAYRLQQEENRNRMTKQARDRDRALAQGRPMGPDGDVEMDEEQDEVQDEVSKGTKTIVIHIGSQNLRIGLASDALPKTVPMVIAKRSQKSESEEPDGEPKPKRVKLADGGDPEPEKQFGEEFASRFAAMSNELKIRMRMNKRRVLPQSRDMVLSYNKRNPPETISEHNDPLRIDWTEIPTNPKQAPEYITGKKALRIPDKSTPRYKLYWPIRHGWVNELDYQSKNFVWHDIALIIRDAITEHLGLNLKPRREWAQYACVFVIPDLYDRKYVTSLLAMGLTDFGFGRVCFFQESLAASFGAGFSTACIVDIGAQKTSICCVEEGMCIESSRVNLKMGGHDVTETFVKMLLYNHFPYADINLKRRYDFLLAEELKQKHCTMNESDITVQLFDFHLRAAGQDTRKYTFKAYDEVILAPLGLFKPPIFDDEHKLDGRRRLIDRSYDIYEGAANDPTSTAQAEILTQIAPHLAVPTKPDTNGTTTTNGNGTTTNTTTTTAETNGYPDNPAKARPQSQSFARIKDSNSTPRSTPAGSPSRDLESTPQPSGTPAVEKPASDSEGEEEPLSIERRDDILAVHPLPTSILTSISHASRTSSQKIRDFLGGIMLVGGSSLIPGLPAYLEESLQAIRPGYAKDILIGRPPRELDAQVVAWKGGSVFGRMGKTNDSWVGGLEYERLGERVLGYKCMWAW</sequence>
<feature type="compositionally biased region" description="Low complexity" evidence="2">
    <location>
        <begin position="525"/>
        <end position="549"/>
    </location>
</feature>
<name>A0A8H7ADN3_9EURO</name>
<evidence type="ECO:0000313" key="4">
    <source>
        <dbReference type="Proteomes" id="UP000606974"/>
    </source>
</evidence>
<feature type="compositionally biased region" description="Polar residues" evidence="2">
    <location>
        <begin position="559"/>
        <end position="580"/>
    </location>
</feature>
<dbReference type="SUPFAM" id="SSF53067">
    <property type="entry name" value="Actin-like ATPase domain"/>
    <property type="match status" value="2"/>
</dbReference>
<dbReference type="Gene3D" id="3.30.420.580">
    <property type="match status" value="1"/>
</dbReference>
<comment type="similarity">
    <text evidence="1">Belongs to the actin family.</text>
</comment>
<dbReference type="PANTHER" id="PTHR11937">
    <property type="entry name" value="ACTIN"/>
    <property type="match status" value="1"/>
</dbReference>
<accession>A0A8H7ADN3</accession>
<dbReference type="CDD" id="cd10206">
    <property type="entry name" value="ASKHA_NBD_Arp8-like"/>
    <property type="match status" value="1"/>
</dbReference>
<proteinExistence type="inferred from homology"/>
<dbReference type="AlphaFoldDB" id="A0A8H7ADN3"/>
<feature type="region of interest" description="Disordered" evidence="2">
    <location>
        <begin position="516"/>
        <end position="620"/>
    </location>
</feature>